<organism evidence="2 3">
    <name type="scientific">Canna indica</name>
    <name type="common">Indian-shot</name>
    <dbReference type="NCBI Taxonomy" id="4628"/>
    <lineage>
        <taxon>Eukaryota</taxon>
        <taxon>Viridiplantae</taxon>
        <taxon>Streptophyta</taxon>
        <taxon>Embryophyta</taxon>
        <taxon>Tracheophyta</taxon>
        <taxon>Spermatophyta</taxon>
        <taxon>Magnoliopsida</taxon>
        <taxon>Liliopsida</taxon>
        <taxon>Zingiberales</taxon>
        <taxon>Cannaceae</taxon>
        <taxon>Canna</taxon>
    </lineage>
</organism>
<feature type="compositionally biased region" description="Basic and acidic residues" evidence="1">
    <location>
        <begin position="1"/>
        <end position="14"/>
    </location>
</feature>
<evidence type="ECO:0000256" key="1">
    <source>
        <dbReference type="SAM" id="MobiDB-lite"/>
    </source>
</evidence>
<reference evidence="2 3" key="1">
    <citation type="submission" date="2023-10" db="EMBL/GenBank/DDBJ databases">
        <title>Chromosome-scale genome assembly provides insights into flower coloration mechanisms of Canna indica.</title>
        <authorList>
            <person name="Li C."/>
        </authorList>
    </citation>
    <scope>NUCLEOTIDE SEQUENCE [LARGE SCALE GENOMIC DNA]</scope>
    <source>
        <tissue evidence="2">Flower</tissue>
    </source>
</reference>
<feature type="region of interest" description="Disordered" evidence="1">
    <location>
        <begin position="1"/>
        <end position="25"/>
    </location>
</feature>
<feature type="compositionally biased region" description="Polar residues" evidence="1">
    <location>
        <begin position="15"/>
        <end position="24"/>
    </location>
</feature>
<dbReference type="Proteomes" id="UP001327560">
    <property type="component" value="Chromosome 5"/>
</dbReference>
<keyword evidence="3" id="KW-1185">Reference proteome</keyword>
<evidence type="ECO:0000313" key="3">
    <source>
        <dbReference type="Proteomes" id="UP001327560"/>
    </source>
</evidence>
<accession>A0AAQ3QFG2</accession>
<evidence type="ECO:0000313" key="2">
    <source>
        <dbReference type="EMBL" id="WOL07471.1"/>
    </source>
</evidence>
<dbReference type="AlphaFoldDB" id="A0AAQ3QFG2"/>
<protein>
    <submittedName>
        <fullName evidence="2">Uncharacterized protein</fullName>
    </submittedName>
</protein>
<name>A0AAQ3QFG2_9LILI</name>
<dbReference type="EMBL" id="CP136894">
    <property type="protein sequence ID" value="WOL07471.1"/>
    <property type="molecule type" value="Genomic_DNA"/>
</dbReference>
<proteinExistence type="predicted"/>
<sequence>MNETIERYRAHTKENTGSSCSTEIQQDDEHQLLEQQLLWLQEKDKTLVEENTSLHEKCKLQNEPQIIASKEDVPNGIAGSENEVETELCIGCPGRGRRCSSLQG</sequence>
<gene>
    <name evidence="2" type="ORF">Cni_G16212</name>
</gene>